<evidence type="ECO:0000313" key="1">
    <source>
        <dbReference type="EMBL" id="JAT63247.1"/>
    </source>
</evidence>
<evidence type="ECO:0000313" key="2">
    <source>
        <dbReference type="EMBL" id="JAT64036.1"/>
    </source>
</evidence>
<proteinExistence type="predicted"/>
<name>A0A1D1Z8R0_9ARAE</name>
<gene>
    <name evidence="1" type="ORF">g.46818</name>
    <name evidence="2" type="ORF">g.46822</name>
</gene>
<dbReference type="EMBL" id="GDJX01003900">
    <property type="protein sequence ID" value="JAT64036.1"/>
    <property type="molecule type" value="Transcribed_RNA"/>
</dbReference>
<dbReference type="EMBL" id="GDJX01004689">
    <property type="protein sequence ID" value="JAT63247.1"/>
    <property type="molecule type" value="Transcribed_RNA"/>
</dbReference>
<dbReference type="PANTHER" id="PTHR36393:SF1">
    <property type="entry name" value="SULFATE ADENYLYLTRANSFERASE SUBUNIT"/>
    <property type="match status" value="1"/>
</dbReference>
<reference evidence="1" key="1">
    <citation type="submission" date="2015-07" db="EMBL/GenBank/DDBJ databases">
        <title>Transcriptome Assembly of Anthurium amnicola.</title>
        <authorList>
            <person name="Suzuki J."/>
        </authorList>
    </citation>
    <scope>NUCLEOTIDE SEQUENCE</scope>
</reference>
<organism evidence="1">
    <name type="scientific">Anthurium amnicola</name>
    <dbReference type="NCBI Taxonomy" id="1678845"/>
    <lineage>
        <taxon>Eukaryota</taxon>
        <taxon>Viridiplantae</taxon>
        <taxon>Streptophyta</taxon>
        <taxon>Embryophyta</taxon>
        <taxon>Tracheophyta</taxon>
        <taxon>Spermatophyta</taxon>
        <taxon>Magnoliopsida</taxon>
        <taxon>Liliopsida</taxon>
        <taxon>Araceae</taxon>
        <taxon>Pothoideae</taxon>
        <taxon>Potheae</taxon>
        <taxon>Anthurium</taxon>
    </lineage>
</organism>
<dbReference type="AlphaFoldDB" id="A0A1D1Z8R0"/>
<accession>A0A1D1Z8R0</accession>
<protein>
    <submittedName>
        <fullName evidence="1">Uncharacterized protein</fullName>
    </submittedName>
</protein>
<dbReference type="PANTHER" id="PTHR36393">
    <property type="entry name" value="SULFATE ADENYLYLTRANSFERASE SUBUNIT"/>
    <property type="match status" value="1"/>
</dbReference>
<sequence length="217" mass="23869">MAQLLNVHAPYGAGGGPSPAASPPRLASPSWRALCGGILVRNPYRSSEWAALQREVRGRGRHFCFFTDGRKQEQARKALEGALGEKKMEFEKWNKEIEKRESGGGGASGRGGWFGGGGWFGWSNGDNFWGEAKQAGITVVCLVSLYLLLTKGNVIFAVIFNSLLYPLRGVRHWSEFLLSRISGKVSSTTRAPDKVSNTHEKTQVSAKERVVRKWGMD</sequence>